<comment type="caution">
    <text evidence="2">The sequence shown here is derived from an EMBL/GenBank/DDBJ whole genome shotgun (WGS) entry which is preliminary data.</text>
</comment>
<keyword evidence="1" id="KW-1133">Transmembrane helix</keyword>
<keyword evidence="3" id="KW-1185">Reference proteome</keyword>
<dbReference type="RefSeq" id="WP_078349601.1">
    <property type="nucleotide sequence ID" value="NZ_MBTF01000023.1"/>
</dbReference>
<evidence type="ECO:0000313" key="2">
    <source>
        <dbReference type="EMBL" id="OOQ58888.1"/>
    </source>
</evidence>
<keyword evidence="1" id="KW-0812">Transmembrane</keyword>
<dbReference type="AlphaFoldDB" id="A0A1S9PE58"/>
<gene>
    <name evidence="2" type="ORF">BC343_09605</name>
</gene>
<feature type="transmembrane region" description="Helical" evidence="1">
    <location>
        <begin position="9"/>
        <end position="31"/>
    </location>
</feature>
<name>A0A1S9PE58_9SPHI</name>
<reference evidence="2 3" key="1">
    <citation type="submission" date="2016-07" db="EMBL/GenBank/DDBJ databases">
        <title>Genomic analysis of zinc-resistant bacterium Mucilaginibacter pedocola TBZ30.</title>
        <authorList>
            <person name="Huang J."/>
            <person name="Tang J."/>
        </authorList>
    </citation>
    <scope>NUCLEOTIDE SEQUENCE [LARGE SCALE GENOMIC DNA]</scope>
    <source>
        <strain evidence="2 3">TBZ30</strain>
    </source>
</reference>
<evidence type="ECO:0000313" key="3">
    <source>
        <dbReference type="Proteomes" id="UP000189739"/>
    </source>
</evidence>
<sequence length="108" mass="12508">MEYPPAKTFFYVLSSIGLLFSLILFCMGIVGVDAHFDNSIHLAVHSPLLSFQAALMEIPAAIILFLQSIYIMQEEAKKNYKSPEELREIREQLEIKEFKKQQKLKMKK</sequence>
<dbReference type="EMBL" id="MBTF01000023">
    <property type="protein sequence ID" value="OOQ58888.1"/>
    <property type="molecule type" value="Genomic_DNA"/>
</dbReference>
<dbReference type="Proteomes" id="UP000189739">
    <property type="component" value="Unassembled WGS sequence"/>
</dbReference>
<protein>
    <submittedName>
        <fullName evidence="2">Uncharacterized protein</fullName>
    </submittedName>
</protein>
<organism evidence="2 3">
    <name type="scientific">Mucilaginibacter pedocola</name>
    <dbReference type="NCBI Taxonomy" id="1792845"/>
    <lineage>
        <taxon>Bacteria</taxon>
        <taxon>Pseudomonadati</taxon>
        <taxon>Bacteroidota</taxon>
        <taxon>Sphingobacteriia</taxon>
        <taxon>Sphingobacteriales</taxon>
        <taxon>Sphingobacteriaceae</taxon>
        <taxon>Mucilaginibacter</taxon>
    </lineage>
</organism>
<accession>A0A1S9PE58</accession>
<proteinExistence type="predicted"/>
<dbReference type="STRING" id="1792845.BC343_09605"/>
<keyword evidence="1" id="KW-0472">Membrane</keyword>
<evidence type="ECO:0000256" key="1">
    <source>
        <dbReference type="SAM" id="Phobius"/>
    </source>
</evidence>
<feature type="transmembrane region" description="Helical" evidence="1">
    <location>
        <begin position="51"/>
        <end position="72"/>
    </location>
</feature>